<evidence type="ECO:0000313" key="2">
    <source>
        <dbReference type="EMBL" id="MDQ0227179.1"/>
    </source>
</evidence>
<evidence type="ECO:0000313" key="3">
    <source>
        <dbReference type="Proteomes" id="UP001232245"/>
    </source>
</evidence>
<dbReference type="InterPro" id="IPR025711">
    <property type="entry name" value="PepSY"/>
</dbReference>
<dbReference type="RefSeq" id="WP_174881359.1">
    <property type="nucleotide sequence ID" value="NZ_CADEPK010000353.1"/>
</dbReference>
<feature type="domain" description="PepSY" evidence="1">
    <location>
        <begin position="116"/>
        <end position="171"/>
    </location>
</feature>
<dbReference type="Pfam" id="PF03413">
    <property type="entry name" value="PepSY"/>
    <property type="match status" value="2"/>
</dbReference>
<organism evidence="2 3">
    <name type="scientific">Metabacillus niabensis</name>
    <dbReference type="NCBI Taxonomy" id="324854"/>
    <lineage>
        <taxon>Bacteria</taxon>
        <taxon>Bacillati</taxon>
        <taxon>Bacillota</taxon>
        <taxon>Bacilli</taxon>
        <taxon>Bacillales</taxon>
        <taxon>Bacillaceae</taxon>
        <taxon>Metabacillus</taxon>
    </lineage>
</organism>
<comment type="caution">
    <text evidence="2">The sequence shown here is derived from an EMBL/GenBank/DDBJ whole genome shotgun (WGS) entry which is preliminary data.</text>
</comment>
<evidence type="ECO:0000259" key="1">
    <source>
        <dbReference type="Pfam" id="PF03413"/>
    </source>
</evidence>
<sequence length="177" mass="19621">MKKIIAITLAAVVVLGGGVAINHSFAEEKQPADVIGIDKAKEAAQKKVDGVVEDVELEMENGKSTYEVEVDKDNKEYDIHVDGTTAAISRVDERDDNDDDDDFDDTNATAKNKTVITEKEAIEIAKTKIDGELIEIELDDDDGRYEYNMEFRTANGEAEITVNAETKEIIELEHDDE</sequence>
<dbReference type="Proteomes" id="UP001232245">
    <property type="component" value="Unassembled WGS sequence"/>
</dbReference>
<protein>
    <submittedName>
        <fullName evidence="2">Membrane protein YkoI</fullName>
    </submittedName>
</protein>
<keyword evidence="3" id="KW-1185">Reference proteome</keyword>
<feature type="domain" description="PepSY" evidence="1">
    <location>
        <begin position="35"/>
        <end position="88"/>
    </location>
</feature>
<reference evidence="2 3" key="1">
    <citation type="submission" date="2023-07" db="EMBL/GenBank/DDBJ databases">
        <title>Genomic Encyclopedia of Type Strains, Phase IV (KMG-IV): sequencing the most valuable type-strain genomes for metagenomic binning, comparative biology and taxonomic classification.</title>
        <authorList>
            <person name="Goeker M."/>
        </authorList>
    </citation>
    <scope>NUCLEOTIDE SEQUENCE [LARGE SCALE GENOMIC DNA]</scope>
    <source>
        <strain evidence="2 3">DSM 17723</strain>
    </source>
</reference>
<dbReference type="EMBL" id="JAUSTZ010000008">
    <property type="protein sequence ID" value="MDQ0227179.1"/>
    <property type="molecule type" value="Genomic_DNA"/>
</dbReference>
<proteinExistence type="predicted"/>
<dbReference type="Gene3D" id="3.10.450.40">
    <property type="match status" value="2"/>
</dbReference>
<name>A0ABT9Z5D8_9BACI</name>
<accession>A0ABT9Z5D8</accession>
<gene>
    <name evidence="2" type="ORF">J2S02_003524</name>
</gene>